<feature type="compositionally biased region" description="Pro residues" evidence="1">
    <location>
        <begin position="243"/>
        <end position="253"/>
    </location>
</feature>
<organism evidence="2 3">
    <name type="scientific">Hibiscus sabdariffa</name>
    <name type="common">roselle</name>
    <dbReference type="NCBI Taxonomy" id="183260"/>
    <lineage>
        <taxon>Eukaryota</taxon>
        <taxon>Viridiplantae</taxon>
        <taxon>Streptophyta</taxon>
        <taxon>Embryophyta</taxon>
        <taxon>Tracheophyta</taxon>
        <taxon>Spermatophyta</taxon>
        <taxon>Magnoliopsida</taxon>
        <taxon>eudicotyledons</taxon>
        <taxon>Gunneridae</taxon>
        <taxon>Pentapetalae</taxon>
        <taxon>rosids</taxon>
        <taxon>malvids</taxon>
        <taxon>Malvales</taxon>
        <taxon>Malvaceae</taxon>
        <taxon>Malvoideae</taxon>
        <taxon>Hibiscus</taxon>
    </lineage>
</organism>
<protein>
    <submittedName>
        <fullName evidence="2">Uncharacterized protein</fullName>
    </submittedName>
</protein>
<dbReference type="Proteomes" id="UP001396334">
    <property type="component" value="Unassembled WGS sequence"/>
</dbReference>
<feature type="compositionally biased region" description="Low complexity" evidence="1">
    <location>
        <begin position="207"/>
        <end position="220"/>
    </location>
</feature>
<evidence type="ECO:0000256" key="1">
    <source>
        <dbReference type="SAM" id="MobiDB-lite"/>
    </source>
</evidence>
<reference evidence="2 3" key="1">
    <citation type="journal article" date="2024" name="G3 (Bethesda)">
        <title>Genome assembly of Hibiscus sabdariffa L. provides insights into metabolisms of medicinal natural products.</title>
        <authorList>
            <person name="Kim T."/>
        </authorList>
    </citation>
    <scope>NUCLEOTIDE SEQUENCE [LARGE SCALE GENOMIC DNA]</scope>
    <source>
        <strain evidence="2">TK-2024</strain>
        <tissue evidence="2">Old leaves</tissue>
    </source>
</reference>
<feature type="compositionally biased region" description="Basic residues" evidence="1">
    <location>
        <begin position="124"/>
        <end position="134"/>
    </location>
</feature>
<feature type="region of interest" description="Disordered" evidence="1">
    <location>
        <begin position="1"/>
        <end position="258"/>
    </location>
</feature>
<name>A0ABR2SGJ5_9ROSI</name>
<feature type="compositionally biased region" description="Basic and acidic residues" evidence="1">
    <location>
        <begin position="191"/>
        <end position="205"/>
    </location>
</feature>
<sequence>MTDSPQSSPSRYNAHNPPSAKPLGVHGGEDPPQSGSGNSRHPQQISLVTVFPEKDHNRGDNQTSHENSRRHQQASPGAVLPENENTDNQSSHENSYHHHHHHQQASPATVLPENGIPHNQSSKKNSHQHQHQHQQHQSSQSGQVPPPGFHQEVEDQSLIQEKSVVEDQLYPPKDTKVTLTSSNPPVSSHGGNRDKPAEPKAHDQKTNIVHGGNVNVIVIHSHSHGQNPHAQAQPSEARLSKPPGYPNKSGPPKPPKKGICKQCLEKTFPCFF</sequence>
<keyword evidence="3" id="KW-1185">Reference proteome</keyword>
<gene>
    <name evidence="2" type="ORF">V6N11_004306</name>
</gene>
<feature type="compositionally biased region" description="Polar residues" evidence="1">
    <location>
        <begin position="177"/>
        <end position="190"/>
    </location>
</feature>
<evidence type="ECO:0000313" key="3">
    <source>
        <dbReference type="Proteomes" id="UP001396334"/>
    </source>
</evidence>
<accession>A0ABR2SGJ5</accession>
<evidence type="ECO:0000313" key="2">
    <source>
        <dbReference type="EMBL" id="KAK9024129.1"/>
    </source>
</evidence>
<comment type="caution">
    <text evidence="2">The sequence shown here is derived from an EMBL/GenBank/DDBJ whole genome shotgun (WGS) entry which is preliminary data.</text>
</comment>
<feature type="compositionally biased region" description="Polar residues" evidence="1">
    <location>
        <begin position="33"/>
        <end position="47"/>
    </location>
</feature>
<dbReference type="EMBL" id="JBBPBN010000015">
    <property type="protein sequence ID" value="KAK9024129.1"/>
    <property type="molecule type" value="Genomic_DNA"/>
</dbReference>
<feature type="compositionally biased region" description="Polar residues" evidence="1">
    <location>
        <begin position="224"/>
        <end position="234"/>
    </location>
</feature>
<proteinExistence type="predicted"/>
<feature type="compositionally biased region" description="Polar residues" evidence="1">
    <location>
        <begin position="1"/>
        <end position="13"/>
    </location>
</feature>